<name>A0AAX2ERW3_9ENTR</name>
<dbReference type="Pfam" id="PF25963">
    <property type="entry name" value="Beta-barrel_AAEA"/>
    <property type="match status" value="1"/>
</dbReference>
<gene>
    <name evidence="9" type="ORF">SAMN03159428_02902</name>
    <name evidence="8" type="ORF">SAMN03159514_02169</name>
</gene>
<dbReference type="PANTHER" id="PTHR30367:SF1">
    <property type="entry name" value="MULTIDRUG RESISTANCE PROTEIN MDTN"/>
    <property type="match status" value="1"/>
</dbReference>
<keyword evidence="3 5" id="KW-1133">Transmembrane helix</keyword>
<evidence type="ECO:0000256" key="3">
    <source>
        <dbReference type="ARBA" id="ARBA00022989"/>
    </source>
</evidence>
<sequence length="289" mass="31936">MKPFNLRWGQILLTMAMLACAALLGWHVWDYYMYAPWTRDGKVSADVVQIAPEVSGTVLKVNVADNQFVHRGEILYQIDPERFQLALQEAVATLDSKNFSMNLKKSMANRRTLLGTASESRETIEQAASDAKVALADFQSAQTEVNIARLNLEKTTVRAPADGYVTNLSLRTGDFATSGVTSVSILETDSFRVIGYFQETQLGRIKVGDKVKIKLMGSNRQLAGHVESFGRGISDSNTAADHLGLPNVEPVFNWVRLAQRIPVRIKIDNIPPETRLSSGMTASVSVIYQ</sequence>
<accession>A0AAX2ERW3</accession>
<proteinExistence type="inferred from homology"/>
<dbReference type="RefSeq" id="WP_244156879.1">
    <property type="nucleotide sequence ID" value="NZ_FONC01000005.1"/>
</dbReference>
<evidence type="ECO:0000313" key="9">
    <source>
        <dbReference type="EMBL" id="SFT94324.1"/>
    </source>
</evidence>
<evidence type="ECO:0000313" key="10">
    <source>
        <dbReference type="Proteomes" id="UP000198760"/>
    </source>
</evidence>
<dbReference type="Pfam" id="PF25917">
    <property type="entry name" value="BSH_RND"/>
    <property type="match status" value="1"/>
</dbReference>
<dbReference type="InterPro" id="IPR050393">
    <property type="entry name" value="MFP_Efflux_Pump"/>
</dbReference>
<evidence type="ECO:0000313" key="11">
    <source>
        <dbReference type="Proteomes" id="UP000199173"/>
    </source>
</evidence>
<evidence type="ECO:0000256" key="4">
    <source>
        <dbReference type="ARBA" id="ARBA00023136"/>
    </source>
</evidence>
<dbReference type="EMBL" id="FPAV01000007">
    <property type="protein sequence ID" value="SFT94324.1"/>
    <property type="molecule type" value="Genomic_DNA"/>
</dbReference>
<evidence type="ECO:0000313" key="8">
    <source>
        <dbReference type="EMBL" id="SFR11385.1"/>
    </source>
</evidence>
<feature type="domain" description="Multidrug resistance protein MdtA-like barrel-sandwich hybrid" evidence="6">
    <location>
        <begin position="47"/>
        <end position="186"/>
    </location>
</feature>
<evidence type="ECO:0000259" key="6">
    <source>
        <dbReference type="Pfam" id="PF25917"/>
    </source>
</evidence>
<organism evidence="8 11">
    <name type="scientific">Kosakonia radicincitans</name>
    <dbReference type="NCBI Taxonomy" id="283686"/>
    <lineage>
        <taxon>Bacteria</taxon>
        <taxon>Pseudomonadati</taxon>
        <taxon>Pseudomonadota</taxon>
        <taxon>Gammaproteobacteria</taxon>
        <taxon>Enterobacterales</taxon>
        <taxon>Enterobacteriaceae</taxon>
        <taxon>Kosakonia</taxon>
    </lineage>
</organism>
<dbReference type="Gene3D" id="2.40.30.170">
    <property type="match status" value="1"/>
</dbReference>
<dbReference type="Proteomes" id="UP000198760">
    <property type="component" value="Unassembled WGS sequence"/>
</dbReference>
<evidence type="ECO:0000259" key="7">
    <source>
        <dbReference type="Pfam" id="PF25963"/>
    </source>
</evidence>
<dbReference type="EMBL" id="FOYJ01000004">
    <property type="protein sequence ID" value="SFR11385.1"/>
    <property type="molecule type" value="Genomic_DNA"/>
</dbReference>
<protein>
    <submittedName>
        <fullName evidence="8">RND family efflux transporter, MFP subunit</fullName>
    </submittedName>
</protein>
<dbReference type="NCBIfam" id="TIGR01730">
    <property type="entry name" value="RND_mfp"/>
    <property type="match status" value="1"/>
</dbReference>
<keyword evidence="4 5" id="KW-0472">Membrane</keyword>
<dbReference type="AlphaFoldDB" id="A0AAX2ERW3"/>
<reference evidence="10 11" key="1">
    <citation type="submission" date="2016-10" db="EMBL/GenBank/DDBJ databases">
        <authorList>
            <person name="Varghese N."/>
            <person name="Submissions S."/>
        </authorList>
    </citation>
    <scope>NUCLEOTIDE SEQUENCE [LARGE SCALE GENOMIC DNA]</scope>
    <source>
        <strain evidence="9 10">NFIX06</strain>
        <strain evidence="8 11">NFIX08</strain>
    </source>
</reference>
<feature type="domain" description="p-hydroxybenzoic acid efflux pump subunit AaeA-like beta-barrel" evidence="7">
    <location>
        <begin position="190"/>
        <end position="286"/>
    </location>
</feature>
<dbReference type="InterPro" id="IPR006143">
    <property type="entry name" value="RND_pump_MFP"/>
</dbReference>
<evidence type="ECO:0000256" key="1">
    <source>
        <dbReference type="ARBA" id="ARBA00009477"/>
    </source>
</evidence>
<comment type="similarity">
    <text evidence="1">Belongs to the membrane fusion protein (MFP) (TC 8.A.1) family.</text>
</comment>
<keyword evidence="10" id="KW-1185">Reference proteome</keyword>
<evidence type="ECO:0000256" key="2">
    <source>
        <dbReference type="ARBA" id="ARBA00022692"/>
    </source>
</evidence>
<comment type="caution">
    <text evidence="8">The sequence shown here is derived from an EMBL/GenBank/DDBJ whole genome shotgun (WGS) entry which is preliminary data.</text>
</comment>
<dbReference type="Gene3D" id="2.40.50.100">
    <property type="match status" value="1"/>
</dbReference>
<dbReference type="PROSITE" id="PS51257">
    <property type="entry name" value="PROKAR_LIPOPROTEIN"/>
    <property type="match status" value="1"/>
</dbReference>
<keyword evidence="2 5" id="KW-0812">Transmembrane</keyword>
<dbReference type="InterPro" id="IPR058625">
    <property type="entry name" value="MdtA-like_BSH"/>
</dbReference>
<dbReference type="Proteomes" id="UP000199173">
    <property type="component" value="Unassembled WGS sequence"/>
</dbReference>
<dbReference type="GO" id="GO:0016020">
    <property type="term" value="C:membrane"/>
    <property type="evidence" value="ECO:0007669"/>
    <property type="project" value="InterPro"/>
</dbReference>
<dbReference type="GO" id="GO:0022857">
    <property type="term" value="F:transmembrane transporter activity"/>
    <property type="evidence" value="ECO:0007669"/>
    <property type="project" value="InterPro"/>
</dbReference>
<dbReference type="SUPFAM" id="SSF111369">
    <property type="entry name" value="HlyD-like secretion proteins"/>
    <property type="match status" value="1"/>
</dbReference>
<evidence type="ECO:0000256" key="5">
    <source>
        <dbReference type="SAM" id="Phobius"/>
    </source>
</evidence>
<dbReference type="InterPro" id="IPR058634">
    <property type="entry name" value="AaeA-lik-b-barrel"/>
</dbReference>
<feature type="transmembrane region" description="Helical" evidence="5">
    <location>
        <begin position="12"/>
        <end position="29"/>
    </location>
</feature>
<dbReference type="PANTHER" id="PTHR30367">
    <property type="entry name" value="P-HYDROXYBENZOIC ACID EFFLUX PUMP SUBUNIT AAEA-RELATED"/>
    <property type="match status" value="1"/>
</dbReference>